<dbReference type="GO" id="GO:0046872">
    <property type="term" value="F:metal ion binding"/>
    <property type="evidence" value="ECO:0007669"/>
    <property type="project" value="UniProtKB-KW"/>
</dbReference>
<feature type="chain" id="PRO_5001923905" evidence="8">
    <location>
        <begin position="20"/>
        <end position="243"/>
    </location>
</feature>
<dbReference type="RefSeq" id="WP_036557590.1">
    <property type="nucleotide sequence ID" value="NZ_JRNI01000010.1"/>
</dbReference>
<dbReference type="Proteomes" id="UP000029629">
    <property type="component" value="Unassembled WGS sequence"/>
</dbReference>
<keyword evidence="8" id="KW-0732">Signal</keyword>
<evidence type="ECO:0000313" key="11">
    <source>
        <dbReference type="Proteomes" id="UP000029629"/>
    </source>
</evidence>
<dbReference type="Pfam" id="PF01435">
    <property type="entry name" value="Peptidase_M48"/>
    <property type="match status" value="1"/>
</dbReference>
<sequence>MTKKLLAAAAISLSLTACQGMDIAGMIGAAGTLASAASIDDGEIRALGVRTQQKLDGENKVASASSPYTKRLNRITRNLKSDSGHQLNYKVYVTPEINAFALPNGGIRVYSGLMDKMTDDELLYVIGHEVGHVVHGHSKQQARTQLLSSAALQAVASSGSPVAALSSGAIGQLGHQLINAQYSQAHEYEADAYGLKVLKAHGKGKEPAVSALRKLAALGGNNSSIFASHPNPSARADRMDKSN</sequence>
<dbReference type="Gene3D" id="3.30.2010.10">
    <property type="entry name" value="Metalloproteases ('zincins'), catalytic domain"/>
    <property type="match status" value="1"/>
</dbReference>
<keyword evidence="11" id="KW-1185">Reference proteome</keyword>
<reference evidence="10 11" key="1">
    <citation type="submission" date="2014-07" db="EMBL/GenBank/DDBJ databases">
        <authorList>
            <person name="McCorrison J."/>
            <person name="Sanka R."/>
            <person name="Torralba M."/>
            <person name="Gillis M."/>
            <person name="Haft D.H."/>
            <person name="Methe B."/>
            <person name="Sutton G."/>
            <person name="Nelson K.E."/>
        </authorList>
    </citation>
    <scope>NUCLEOTIDE SEQUENCE [LARGE SCALE GENOMIC DNA]</scope>
    <source>
        <strain evidence="10 11">DNF00040</strain>
    </source>
</reference>
<evidence type="ECO:0000256" key="5">
    <source>
        <dbReference type="ARBA" id="ARBA00023049"/>
    </source>
</evidence>
<evidence type="ECO:0000256" key="2">
    <source>
        <dbReference type="ARBA" id="ARBA00022723"/>
    </source>
</evidence>
<evidence type="ECO:0000256" key="8">
    <source>
        <dbReference type="SAM" id="SignalP"/>
    </source>
</evidence>
<keyword evidence="1 6" id="KW-0645">Protease</keyword>
<protein>
    <submittedName>
        <fullName evidence="10">Peptidase</fullName>
    </submittedName>
</protein>
<dbReference type="PANTHER" id="PTHR22726">
    <property type="entry name" value="METALLOENDOPEPTIDASE OMA1"/>
    <property type="match status" value="1"/>
</dbReference>
<evidence type="ECO:0000256" key="3">
    <source>
        <dbReference type="ARBA" id="ARBA00022801"/>
    </source>
</evidence>
<keyword evidence="2" id="KW-0479">Metal-binding</keyword>
<dbReference type="InterPro" id="IPR051156">
    <property type="entry name" value="Mito/Outer_Membr_Metalloprot"/>
</dbReference>
<evidence type="ECO:0000256" key="1">
    <source>
        <dbReference type="ARBA" id="ARBA00022670"/>
    </source>
</evidence>
<dbReference type="PROSITE" id="PS51257">
    <property type="entry name" value="PROKAR_LIPOPROTEIN"/>
    <property type="match status" value="1"/>
</dbReference>
<gene>
    <name evidence="10" type="ORF">HMPREF2130_02005</name>
</gene>
<dbReference type="InterPro" id="IPR001915">
    <property type="entry name" value="Peptidase_M48"/>
</dbReference>
<comment type="similarity">
    <text evidence="6">Belongs to the peptidase M48 family.</text>
</comment>
<accession>A0A096AMF6</accession>
<evidence type="ECO:0000256" key="4">
    <source>
        <dbReference type="ARBA" id="ARBA00022833"/>
    </source>
</evidence>
<dbReference type="GO" id="GO:0016020">
    <property type="term" value="C:membrane"/>
    <property type="evidence" value="ECO:0007669"/>
    <property type="project" value="TreeGrafter"/>
</dbReference>
<feature type="region of interest" description="Disordered" evidence="7">
    <location>
        <begin position="223"/>
        <end position="243"/>
    </location>
</feature>
<dbReference type="PANTHER" id="PTHR22726:SF8">
    <property type="entry name" value="METALLOPROTEASE YCAL"/>
    <property type="match status" value="1"/>
</dbReference>
<name>A0A096AMF6_9BURK</name>
<feature type="domain" description="Peptidase M48" evidence="9">
    <location>
        <begin position="87"/>
        <end position="241"/>
    </location>
</feature>
<evidence type="ECO:0000259" key="9">
    <source>
        <dbReference type="Pfam" id="PF01435"/>
    </source>
</evidence>
<organism evidence="10 11">
    <name type="scientific">Oligella urethralis DNF00040</name>
    <dbReference type="NCBI Taxonomy" id="1401065"/>
    <lineage>
        <taxon>Bacteria</taxon>
        <taxon>Pseudomonadati</taxon>
        <taxon>Pseudomonadota</taxon>
        <taxon>Betaproteobacteria</taxon>
        <taxon>Burkholderiales</taxon>
        <taxon>Alcaligenaceae</taxon>
        <taxon>Oligella</taxon>
    </lineage>
</organism>
<evidence type="ECO:0000256" key="6">
    <source>
        <dbReference type="RuleBase" id="RU003983"/>
    </source>
</evidence>
<comment type="caution">
    <text evidence="10">The sequence shown here is derived from an EMBL/GenBank/DDBJ whole genome shotgun (WGS) entry which is preliminary data.</text>
</comment>
<keyword evidence="5 6" id="KW-0482">Metalloprotease</keyword>
<evidence type="ECO:0000256" key="7">
    <source>
        <dbReference type="SAM" id="MobiDB-lite"/>
    </source>
</evidence>
<comment type="cofactor">
    <cofactor evidence="6">
        <name>Zn(2+)</name>
        <dbReference type="ChEBI" id="CHEBI:29105"/>
    </cofactor>
    <text evidence="6">Binds 1 zinc ion per subunit.</text>
</comment>
<dbReference type="OrthoDB" id="9810445at2"/>
<keyword evidence="4 6" id="KW-0862">Zinc</keyword>
<dbReference type="CDD" id="cd07334">
    <property type="entry name" value="M48C_loiP_like"/>
    <property type="match status" value="1"/>
</dbReference>
<keyword evidence="3 6" id="KW-0378">Hydrolase</keyword>
<dbReference type="GO" id="GO:0051603">
    <property type="term" value="P:proteolysis involved in protein catabolic process"/>
    <property type="evidence" value="ECO:0007669"/>
    <property type="project" value="TreeGrafter"/>
</dbReference>
<feature type="signal peptide" evidence="8">
    <location>
        <begin position="1"/>
        <end position="19"/>
    </location>
</feature>
<dbReference type="AlphaFoldDB" id="A0A096AMF6"/>
<dbReference type="eggNOG" id="COG0501">
    <property type="taxonomic scope" value="Bacteria"/>
</dbReference>
<dbReference type="EMBL" id="JRNI01000010">
    <property type="protein sequence ID" value="KGF31807.1"/>
    <property type="molecule type" value="Genomic_DNA"/>
</dbReference>
<dbReference type="GO" id="GO:0004222">
    <property type="term" value="F:metalloendopeptidase activity"/>
    <property type="evidence" value="ECO:0007669"/>
    <property type="project" value="InterPro"/>
</dbReference>
<evidence type="ECO:0000313" key="10">
    <source>
        <dbReference type="EMBL" id="KGF31807.1"/>
    </source>
</evidence>
<proteinExistence type="inferred from homology"/>